<accession>A0A317VL42</accession>
<dbReference type="AlphaFoldDB" id="A0A317VL42"/>
<dbReference type="VEuPathDB" id="FungiDB:BO70DRAFT_412526"/>
<dbReference type="InterPro" id="IPR036928">
    <property type="entry name" value="AS_sf"/>
</dbReference>
<dbReference type="Pfam" id="PF01425">
    <property type="entry name" value="Amidase"/>
    <property type="match status" value="1"/>
</dbReference>
<reference evidence="5 6" key="1">
    <citation type="submission" date="2016-12" db="EMBL/GenBank/DDBJ databases">
        <title>The genomes of Aspergillus section Nigri reveals drivers in fungal speciation.</title>
        <authorList>
            <consortium name="DOE Joint Genome Institute"/>
            <person name="Vesth T.C."/>
            <person name="Nybo J."/>
            <person name="Theobald S."/>
            <person name="Brandl J."/>
            <person name="Frisvad J.C."/>
            <person name="Nielsen K.F."/>
            <person name="Lyhne E.K."/>
            <person name="Kogle M.E."/>
            <person name="Kuo A."/>
            <person name="Riley R."/>
            <person name="Clum A."/>
            <person name="Nolan M."/>
            <person name="Lipzen A."/>
            <person name="Salamov A."/>
            <person name="Henrissat B."/>
            <person name="Wiebenga A."/>
            <person name="De Vries R.P."/>
            <person name="Grigoriev I.V."/>
            <person name="Mortensen U.H."/>
            <person name="Andersen M.R."/>
            <person name="Baker S.E."/>
        </authorList>
    </citation>
    <scope>NUCLEOTIDE SEQUENCE [LARGE SCALE GENOMIC DNA]</scope>
    <source>
        <strain evidence="5 6">CBS 117.55</strain>
    </source>
</reference>
<feature type="region of interest" description="Disordered" evidence="3">
    <location>
        <begin position="167"/>
        <end position="197"/>
    </location>
</feature>
<evidence type="ECO:0000259" key="4">
    <source>
        <dbReference type="Pfam" id="PF01425"/>
    </source>
</evidence>
<evidence type="ECO:0000256" key="3">
    <source>
        <dbReference type="SAM" id="MobiDB-lite"/>
    </source>
</evidence>
<dbReference type="GeneID" id="37069551"/>
<dbReference type="SUPFAM" id="SSF75304">
    <property type="entry name" value="Amidase signature (AS) enzymes"/>
    <property type="match status" value="1"/>
</dbReference>
<dbReference type="PANTHER" id="PTHR46072">
    <property type="entry name" value="AMIDASE-RELATED-RELATED"/>
    <property type="match status" value="1"/>
</dbReference>
<feature type="compositionally biased region" description="Polar residues" evidence="3">
    <location>
        <begin position="173"/>
        <end position="197"/>
    </location>
</feature>
<sequence>MVQDIFNVPGIPSDIGFASFVDPGPVDSNPPFSRFCSNWAQFPTLRKPIAMSLVALSTPTAPIPMPMGPPVVKRVDRHAGFDPGRGNRCHVVGLIRIPAICNGTSRLRPCIDRIPHAGSTGSDRKELAGVNPCTGPLATSVRDLALFTSLVVEADAWQFDFSAISPPGAPLSGSFSKTRTSRSMPQSSKPSLQQSTP</sequence>
<dbReference type="Gene3D" id="3.90.1300.10">
    <property type="entry name" value="Amidase signature (AS) domain"/>
    <property type="match status" value="1"/>
</dbReference>
<keyword evidence="2" id="KW-0378">Hydrolase</keyword>
<organism evidence="5 6">
    <name type="scientific">Aspergillus heteromorphus CBS 117.55</name>
    <dbReference type="NCBI Taxonomy" id="1448321"/>
    <lineage>
        <taxon>Eukaryota</taxon>
        <taxon>Fungi</taxon>
        <taxon>Dikarya</taxon>
        <taxon>Ascomycota</taxon>
        <taxon>Pezizomycotina</taxon>
        <taxon>Eurotiomycetes</taxon>
        <taxon>Eurotiomycetidae</taxon>
        <taxon>Eurotiales</taxon>
        <taxon>Aspergillaceae</taxon>
        <taxon>Aspergillus</taxon>
        <taxon>Aspergillus subgen. Circumdati</taxon>
    </lineage>
</organism>
<dbReference type="EMBL" id="MSFL01000023">
    <property type="protein sequence ID" value="PWY74289.1"/>
    <property type="molecule type" value="Genomic_DNA"/>
</dbReference>
<dbReference type="GO" id="GO:0016787">
    <property type="term" value="F:hydrolase activity"/>
    <property type="evidence" value="ECO:0007669"/>
    <property type="project" value="UniProtKB-KW"/>
</dbReference>
<feature type="domain" description="Amidase" evidence="4">
    <location>
        <begin position="95"/>
        <end position="165"/>
    </location>
</feature>
<evidence type="ECO:0000313" key="6">
    <source>
        <dbReference type="Proteomes" id="UP000247233"/>
    </source>
</evidence>
<proteinExistence type="inferred from homology"/>
<name>A0A317VL42_9EURO</name>
<comment type="similarity">
    <text evidence="1">Belongs to the amidase family.</text>
</comment>
<dbReference type="PANTHER" id="PTHR46072:SF3">
    <property type="entry name" value="AMIDASE"/>
    <property type="match status" value="1"/>
</dbReference>
<gene>
    <name evidence="5" type="ORF">BO70DRAFT_412526</name>
</gene>
<dbReference type="RefSeq" id="XP_025396936.1">
    <property type="nucleotide sequence ID" value="XM_025547314.1"/>
</dbReference>
<evidence type="ECO:0000256" key="1">
    <source>
        <dbReference type="ARBA" id="ARBA00009199"/>
    </source>
</evidence>
<evidence type="ECO:0000256" key="2">
    <source>
        <dbReference type="ARBA" id="ARBA00022801"/>
    </source>
</evidence>
<dbReference type="Proteomes" id="UP000247233">
    <property type="component" value="Unassembled WGS sequence"/>
</dbReference>
<evidence type="ECO:0000313" key="5">
    <source>
        <dbReference type="EMBL" id="PWY74289.1"/>
    </source>
</evidence>
<comment type="caution">
    <text evidence="5">The sequence shown here is derived from an EMBL/GenBank/DDBJ whole genome shotgun (WGS) entry which is preliminary data.</text>
</comment>
<protein>
    <recommendedName>
        <fullName evidence="4">Amidase domain-containing protein</fullName>
    </recommendedName>
</protein>
<keyword evidence="6" id="KW-1185">Reference proteome</keyword>
<dbReference type="InterPro" id="IPR023631">
    <property type="entry name" value="Amidase_dom"/>
</dbReference>
<dbReference type="STRING" id="1448321.A0A317VL42"/>